<dbReference type="Proteomes" id="UP000199444">
    <property type="component" value="Unassembled WGS sequence"/>
</dbReference>
<dbReference type="EMBL" id="FNKD01000003">
    <property type="protein sequence ID" value="SDQ76217.1"/>
    <property type="molecule type" value="Genomic_DNA"/>
</dbReference>
<organism evidence="4 5">
    <name type="scientific">Virgibacillus salinus</name>
    <dbReference type="NCBI Taxonomy" id="553311"/>
    <lineage>
        <taxon>Bacteria</taxon>
        <taxon>Bacillati</taxon>
        <taxon>Bacillota</taxon>
        <taxon>Bacilli</taxon>
        <taxon>Bacillales</taxon>
        <taxon>Bacillaceae</taxon>
        <taxon>Virgibacillus</taxon>
    </lineage>
</organism>
<dbReference type="Pfam" id="PF08447">
    <property type="entry name" value="PAS_3"/>
    <property type="match status" value="1"/>
</dbReference>
<dbReference type="Pfam" id="PF08448">
    <property type="entry name" value="PAS_4"/>
    <property type="match status" value="1"/>
</dbReference>
<dbReference type="AlphaFoldDB" id="A0A1H1DIE3"/>
<dbReference type="Gene3D" id="3.30.70.270">
    <property type="match status" value="1"/>
</dbReference>
<dbReference type="PANTHER" id="PTHR44757">
    <property type="entry name" value="DIGUANYLATE CYCLASE DGCP"/>
    <property type="match status" value="1"/>
</dbReference>
<dbReference type="SUPFAM" id="SSF55785">
    <property type="entry name" value="PYP-like sensor domain (PAS domain)"/>
    <property type="match status" value="3"/>
</dbReference>
<dbReference type="PROSITE" id="PS50113">
    <property type="entry name" value="PAC"/>
    <property type="match status" value="1"/>
</dbReference>
<dbReference type="FunFam" id="3.30.70.270:FF:000001">
    <property type="entry name" value="Diguanylate cyclase domain protein"/>
    <property type="match status" value="1"/>
</dbReference>
<evidence type="ECO:0000313" key="5">
    <source>
        <dbReference type="Proteomes" id="UP000199444"/>
    </source>
</evidence>
<dbReference type="SMART" id="SM00086">
    <property type="entry name" value="PAC"/>
    <property type="match status" value="3"/>
</dbReference>
<dbReference type="Gene3D" id="3.30.450.20">
    <property type="entry name" value="PAS domain"/>
    <property type="match status" value="3"/>
</dbReference>
<evidence type="ECO:0000259" key="3">
    <source>
        <dbReference type="PROSITE" id="PS50887"/>
    </source>
</evidence>
<gene>
    <name evidence="4" type="ORF">SAMN05216231_2431</name>
</gene>
<name>A0A1H1DIE3_9BACI</name>
<dbReference type="InterPro" id="IPR052155">
    <property type="entry name" value="Biofilm_reg_signaling"/>
</dbReference>
<dbReference type="InterPro" id="IPR013656">
    <property type="entry name" value="PAS_4"/>
</dbReference>
<dbReference type="NCBIfam" id="TIGR00254">
    <property type="entry name" value="GGDEF"/>
    <property type="match status" value="1"/>
</dbReference>
<reference evidence="4 5" key="1">
    <citation type="submission" date="2016-10" db="EMBL/GenBank/DDBJ databases">
        <authorList>
            <person name="de Groot N.N."/>
        </authorList>
    </citation>
    <scope>NUCLEOTIDE SEQUENCE [LARGE SCALE GENOMIC DNA]</scope>
    <source>
        <strain evidence="4 5">CGMCC 1.10449</strain>
    </source>
</reference>
<dbReference type="Pfam" id="PF00990">
    <property type="entry name" value="GGDEF"/>
    <property type="match status" value="1"/>
</dbReference>
<dbReference type="InterPro" id="IPR001610">
    <property type="entry name" value="PAC"/>
</dbReference>
<sequence length="563" mass="65336">MSYDKSLFFNDVLMNGIKEMVFIIAIDNNRDFCYEFLNNAAIKQTILTDKVIGRTIQDVYPQKTANFLIEKYTTAIELKDGLSYEDFYEAPSGIKYSETTLTPLCDNDGICTHIVALVKDITRRRMTEFEIQKSKNDLYRNKQKYRSLYDYNLDAIFSLSLTGNIQNGNSAVESVFGYNAKEMKNSPFTELFASKDKDLASKNFRNVIKGIPQEHQLTILNKSNEMVEVIVKLTPIIINDDIVGIYGIFKDINEQIQLGRKYKESEDQFRIITENSNDLITMIDNQGEIVYVSPSYKEVLDYEENEYINKPFLHNVHTDDRGRLQESFIESIRNKTTWKEQFRQKHGDGDYIWSELLGSPVYDDENQFTHMVVVSRNITLRKDYEQQLQHMAYHDPLTGLPNRRYFVKQLTEHIERIKDTDQRLALIMMDLDKFKLINDKMGHSIGDQVIQEFGLRISKVIRDEDLLARLGGDEFTLLVPNITSTNDVLEIANRIINIMNEPWCVENYDFGITTSLGIVVSSSKAPENASEMLKYADKELYEAKKAGRNDYRLYDFMQNSLVN</sequence>
<evidence type="ECO:0000259" key="1">
    <source>
        <dbReference type="PROSITE" id="PS50112"/>
    </source>
</evidence>
<feature type="domain" description="GGDEF" evidence="3">
    <location>
        <begin position="422"/>
        <end position="556"/>
    </location>
</feature>
<feature type="domain" description="PAS" evidence="1">
    <location>
        <begin position="265"/>
        <end position="335"/>
    </location>
</feature>
<evidence type="ECO:0000313" key="4">
    <source>
        <dbReference type="EMBL" id="SDQ76217.1"/>
    </source>
</evidence>
<feature type="domain" description="PAC" evidence="2">
    <location>
        <begin position="338"/>
        <end position="390"/>
    </location>
</feature>
<dbReference type="PROSITE" id="PS50887">
    <property type="entry name" value="GGDEF"/>
    <property type="match status" value="1"/>
</dbReference>
<dbReference type="InterPro" id="IPR029787">
    <property type="entry name" value="Nucleotide_cyclase"/>
</dbReference>
<dbReference type="CDD" id="cd01949">
    <property type="entry name" value="GGDEF"/>
    <property type="match status" value="1"/>
</dbReference>
<evidence type="ECO:0000259" key="2">
    <source>
        <dbReference type="PROSITE" id="PS50113"/>
    </source>
</evidence>
<dbReference type="PROSITE" id="PS50112">
    <property type="entry name" value="PAS"/>
    <property type="match status" value="2"/>
</dbReference>
<protein>
    <submittedName>
        <fullName evidence="4">PAS domain S-box-containing protein/diguanylate cyclase (GGDEF) domain-containing protein</fullName>
    </submittedName>
</protein>
<keyword evidence="5" id="KW-1185">Reference proteome</keyword>
<dbReference type="InterPro" id="IPR043128">
    <property type="entry name" value="Rev_trsase/Diguanyl_cyclase"/>
</dbReference>
<dbReference type="PANTHER" id="PTHR44757:SF2">
    <property type="entry name" value="BIOFILM ARCHITECTURE MAINTENANCE PROTEIN MBAA"/>
    <property type="match status" value="1"/>
</dbReference>
<dbReference type="InterPro" id="IPR035965">
    <property type="entry name" value="PAS-like_dom_sf"/>
</dbReference>
<dbReference type="InterPro" id="IPR013655">
    <property type="entry name" value="PAS_fold_3"/>
</dbReference>
<dbReference type="Pfam" id="PF13426">
    <property type="entry name" value="PAS_9"/>
    <property type="match status" value="1"/>
</dbReference>
<feature type="domain" description="PAS" evidence="1">
    <location>
        <begin position="141"/>
        <end position="211"/>
    </location>
</feature>
<proteinExistence type="predicted"/>
<dbReference type="RefSeq" id="WP_092493259.1">
    <property type="nucleotide sequence ID" value="NZ_FNKD01000003.1"/>
</dbReference>
<dbReference type="InterPro" id="IPR000700">
    <property type="entry name" value="PAS-assoc_C"/>
</dbReference>
<dbReference type="SMART" id="SM00267">
    <property type="entry name" value="GGDEF"/>
    <property type="match status" value="1"/>
</dbReference>
<dbReference type="SUPFAM" id="SSF55073">
    <property type="entry name" value="Nucleotide cyclase"/>
    <property type="match status" value="1"/>
</dbReference>
<dbReference type="InterPro" id="IPR000014">
    <property type="entry name" value="PAS"/>
</dbReference>
<dbReference type="SMART" id="SM00091">
    <property type="entry name" value="PAS"/>
    <property type="match status" value="2"/>
</dbReference>
<dbReference type="NCBIfam" id="TIGR00229">
    <property type="entry name" value="sensory_box"/>
    <property type="match status" value="2"/>
</dbReference>
<dbReference type="STRING" id="553311.SAMN05216231_2431"/>
<accession>A0A1H1DIE3</accession>
<dbReference type="CDD" id="cd00130">
    <property type="entry name" value="PAS"/>
    <property type="match status" value="2"/>
</dbReference>
<dbReference type="InterPro" id="IPR000160">
    <property type="entry name" value="GGDEF_dom"/>
</dbReference>